<keyword evidence="1" id="KW-0808">Transferase</keyword>
<dbReference type="PANTHER" id="PTHR11012">
    <property type="entry name" value="PROTEIN KINASE-LIKE DOMAIN-CONTAINING"/>
    <property type="match status" value="1"/>
</dbReference>
<organism evidence="1 2">
    <name type="scientific">Gimesia aquarii</name>
    <dbReference type="NCBI Taxonomy" id="2527964"/>
    <lineage>
        <taxon>Bacteria</taxon>
        <taxon>Pseudomonadati</taxon>
        <taxon>Planctomycetota</taxon>
        <taxon>Planctomycetia</taxon>
        <taxon>Planctomycetales</taxon>
        <taxon>Planctomycetaceae</taxon>
        <taxon>Gimesia</taxon>
    </lineage>
</organism>
<protein>
    <submittedName>
        <fullName evidence="1">Phosphotransferase enzyme family protein</fullName>
    </submittedName>
</protein>
<dbReference type="GO" id="GO:0016740">
    <property type="term" value="F:transferase activity"/>
    <property type="evidence" value="ECO:0007669"/>
    <property type="project" value="UniProtKB-KW"/>
</dbReference>
<dbReference type="KEGG" id="gaw:V144x_08380"/>
<evidence type="ECO:0000313" key="1">
    <source>
        <dbReference type="EMBL" id="QDT95396.1"/>
    </source>
</evidence>
<proteinExistence type="predicted"/>
<dbReference type="InterPro" id="IPR004119">
    <property type="entry name" value="EcKL"/>
</dbReference>
<dbReference type="Proteomes" id="UP000318704">
    <property type="component" value="Chromosome"/>
</dbReference>
<reference evidence="1 2" key="1">
    <citation type="submission" date="2019-03" db="EMBL/GenBank/DDBJ databases">
        <title>Deep-cultivation of Planctomycetes and their phenomic and genomic characterization uncovers novel biology.</title>
        <authorList>
            <person name="Wiegand S."/>
            <person name="Jogler M."/>
            <person name="Boedeker C."/>
            <person name="Pinto D."/>
            <person name="Vollmers J."/>
            <person name="Rivas-Marin E."/>
            <person name="Kohn T."/>
            <person name="Peeters S.H."/>
            <person name="Heuer A."/>
            <person name="Rast P."/>
            <person name="Oberbeckmann S."/>
            <person name="Bunk B."/>
            <person name="Jeske O."/>
            <person name="Meyerdierks A."/>
            <person name="Storesund J.E."/>
            <person name="Kallscheuer N."/>
            <person name="Luecker S."/>
            <person name="Lage O.M."/>
            <person name="Pohl T."/>
            <person name="Merkel B.J."/>
            <person name="Hornburger P."/>
            <person name="Mueller R.-W."/>
            <person name="Bruemmer F."/>
            <person name="Labrenz M."/>
            <person name="Spormann A.M."/>
            <person name="Op den Camp H."/>
            <person name="Overmann J."/>
            <person name="Amann R."/>
            <person name="Jetten M.S.M."/>
            <person name="Mascher T."/>
            <person name="Medema M.H."/>
            <person name="Devos D.P."/>
            <person name="Kaster A.-K."/>
            <person name="Ovreas L."/>
            <person name="Rohde M."/>
            <person name="Galperin M.Y."/>
            <person name="Jogler C."/>
        </authorList>
    </citation>
    <scope>NUCLEOTIDE SEQUENCE [LARGE SCALE GENOMIC DNA]</scope>
    <source>
        <strain evidence="1 2">V144</strain>
    </source>
</reference>
<sequence length="358" mass="40646">MKIPSKMEEVTPAWLTQVLAQEEHIINSKVVRIKTRPLGAGIGFLSTITHVLLEYDHPEPTGPTSLVVKLQLSSGALRELSEDVHAFEREIRFYRDVPPLAPIRLPRCYFAAIGSPSSVLVMEDLTFATPCDQVKGLHAAEVIQIARLIGRLQGKFWNNDTLASLTWMPTTNRQFWVNFDSLWDRFLQDFDGSIESSALQVGERLRGQSEWLENETDRRPRTLVHSDLKADNILLGPSGTPESILILDWQLAIRSMGAFDVARLMGGSELPNERHNHQLDVLRAWYEEVRQSDVDYGWEEAIYDLRLGGLQMVCWAVQFYACVGDLEGRPRELVTRVCERAFDSAMEMDAVSILPQQR</sequence>
<dbReference type="SUPFAM" id="SSF56112">
    <property type="entry name" value="Protein kinase-like (PK-like)"/>
    <property type="match status" value="1"/>
</dbReference>
<dbReference type="RefSeq" id="WP_144981771.1">
    <property type="nucleotide sequence ID" value="NZ_CP037920.1"/>
</dbReference>
<dbReference type="InterPro" id="IPR011009">
    <property type="entry name" value="Kinase-like_dom_sf"/>
</dbReference>
<gene>
    <name evidence="1" type="ORF">V144x_08380</name>
</gene>
<dbReference type="Pfam" id="PF02958">
    <property type="entry name" value="EcKL"/>
    <property type="match status" value="1"/>
</dbReference>
<accession>A0A517VQU8</accession>
<dbReference type="AlphaFoldDB" id="A0A517VQU8"/>
<dbReference type="Gene3D" id="3.90.1200.10">
    <property type="match status" value="1"/>
</dbReference>
<dbReference type="PANTHER" id="PTHR11012:SF30">
    <property type="entry name" value="PROTEIN KINASE-LIKE DOMAIN-CONTAINING"/>
    <property type="match status" value="1"/>
</dbReference>
<dbReference type="EMBL" id="CP037920">
    <property type="protein sequence ID" value="QDT95396.1"/>
    <property type="molecule type" value="Genomic_DNA"/>
</dbReference>
<evidence type="ECO:0000313" key="2">
    <source>
        <dbReference type="Proteomes" id="UP000318704"/>
    </source>
</evidence>
<name>A0A517VQU8_9PLAN</name>